<comment type="subcellular location">
    <subcellularLocation>
        <location evidence="1">Membrane</location>
        <topology evidence="1">Multi-pass membrane protein</topology>
    </subcellularLocation>
</comment>
<dbReference type="Proteomes" id="UP001326613">
    <property type="component" value="Chromosome"/>
</dbReference>
<evidence type="ECO:0000256" key="6">
    <source>
        <dbReference type="ARBA" id="ARBA00022989"/>
    </source>
</evidence>
<dbReference type="Gene3D" id="1.20.1510.10">
    <property type="entry name" value="Cation efflux protein transmembrane domain"/>
    <property type="match status" value="1"/>
</dbReference>
<evidence type="ECO:0000256" key="4">
    <source>
        <dbReference type="ARBA" id="ARBA00022475"/>
    </source>
</evidence>
<proteinExistence type="inferred from homology"/>
<evidence type="ECO:0000256" key="3">
    <source>
        <dbReference type="ARBA" id="ARBA00022448"/>
    </source>
</evidence>
<keyword evidence="7 8" id="KW-0472">Membrane</keyword>
<dbReference type="PANTHER" id="PTHR43840:SF41">
    <property type="entry name" value="CATION-EFFLUX PUMP FIEF"/>
    <property type="match status" value="1"/>
</dbReference>
<feature type="transmembrane region" description="Helical" evidence="8">
    <location>
        <begin position="126"/>
        <end position="146"/>
    </location>
</feature>
<evidence type="ECO:0000313" key="12">
    <source>
        <dbReference type="Proteomes" id="UP001326613"/>
    </source>
</evidence>
<dbReference type="Gene3D" id="3.30.70.1350">
    <property type="entry name" value="Cation efflux protein, cytoplasmic domain"/>
    <property type="match status" value="1"/>
</dbReference>
<dbReference type="PANTHER" id="PTHR43840">
    <property type="entry name" value="MITOCHONDRIAL METAL TRANSPORTER 1-RELATED"/>
    <property type="match status" value="1"/>
</dbReference>
<feature type="transmembrane region" description="Helical" evidence="8">
    <location>
        <begin position="158"/>
        <end position="176"/>
    </location>
</feature>
<organism evidence="11 12">
    <name type="scientific">Candidatus Trichorickettsia mobilis</name>
    <dbReference type="NCBI Taxonomy" id="1346319"/>
    <lineage>
        <taxon>Bacteria</taxon>
        <taxon>Pseudomonadati</taxon>
        <taxon>Pseudomonadota</taxon>
        <taxon>Alphaproteobacteria</taxon>
        <taxon>Rickettsiales</taxon>
        <taxon>Rickettsiaceae</taxon>
        <taxon>Rickettsieae</taxon>
        <taxon>Candidatus Trichorickettsia</taxon>
    </lineage>
</organism>
<dbReference type="SUPFAM" id="SSF160240">
    <property type="entry name" value="Cation efflux protein cytoplasmic domain-like"/>
    <property type="match status" value="1"/>
</dbReference>
<sequence length="306" mass="34876">MQLLSMSVKVEHQLIRLASSLSVVTAVIILAIKIYGLESTDSQSILASLVDSMLDISSSLLNLIAIRIALQPPDHNHRFGHEKFQDLAVFSQSMFFCASGIFTFISSARSLFEQNPVTNPEIGIKAMYWCVLLTFLLVCYQSYVIKKTKSNIIAADKVHYFADFLTNIAVILSLYLCNKIWWIDALCGISISLYILYSCYSLFRQAIRNLVDEEMPDKDKQKILTIIINNQKIKGIHDFKTRYAANKPFIQFHLEMDGTMSLNDAHQISDQICEELLKIFPNAEIIVHQDPEEIDEPVGYREVLRI</sequence>
<protein>
    <submittedName>
        <fullName evidence="11">FieF family divalent metal cation transporter</fullName>
    </submittedName>
</protein>
<feature type="transmembrane region" description="Helical" evidence="8">
    <location>
        <begin position="14"/>
        <end position="32"/>
    </location>
</feature>
<dbReference type="EMBL" id="CP112932">
    <property type="protein sequence ID" value="WPY01043.1"/>
    <property type="molecule type" value="Genomic_DNA"/>
</dbReference>
<dbReference type="SUPFAM" id="SSF161111">
    <property type="entry name" value="Cation efflux protein transmembrane domain-like"/>
    <property type="match status" value="1"/>
</dbReference>
<dbReference type="InterPro" id="IPR036837">
    <property type="entry name" value="Cation_efflux_CTD_sf"/>
</dbReference>
<name>A0ABZ0UVP2_9RICK</name>
<evidence type="ECO:0000256" key="1">
    <source>
        <dbReference type="ARBA" id="ARBA00004141"/>
    </source>
</evidence>
<dbReference type="InterPro" id="IPR002524">
    <property type="entry name" value="Cation_efflux"/>
</dbReference>
<feature type="transmembrane region" description="Helical" evidence="8">
    <location>
        <begin position="87"/>
        <end position="106"/>
    </location>
</feature>
<evidence type="ECO:0000313" key="11">
    <source>
        <dbReference type="EMBL" id="WPY01043.1"/>
    </source>
</evidence>
<reference evidence="11 12" key="1">
    <citation type="submission" date="2022-10" db="EMBL/GenBank/DDBJ databases">
        <title>Host association and intracellularity evolved multiple times independently in the Rickettsiales.</title>
        <authorList>
            <person name="Castelli M."/>
            <person name="Nardi T."/>
            <person name="Gammuto L."/>
            <person name="Bellinzona G."/>
            <person name="Sabaneyeva E."/>
            <person name="Potekhin A."/>
            <person name="Serra V."/>
            <person name="Petroni G."/>
            <person name="Sassera D."/>
        </authorList>
    </citation>
    <scope>NUCLEOTIDE SEQUENCE [LARGE SCALE GENOMIC DNA]</scope>
    <source>
        <strain evidence="11 12">Kr 154-4</strain>
    </source>
</reference>
<dbReference type="InterPro" id="IPR027470">
    <property type="entry name" value="Cation_efflux_CTD"/>
</dbReference>
<dbReference type="InterPro" id="IPR050291">
    <property type="entry name" value="CDF_Transporter"/>
</dbReference>
<evidence type="ECO:0000259" key="10">
    <source>
        <dbReference type="Pfam" id="PF16916"/>
    </source>
</evidence>
<feature type="domain" description="Cation efflux protein transmembrane" evidence="9">
    <location>
        <begin position="21"/>
        <end position="211"/>
    </location>
</feature>
<gene>
    <name evidence="11" type="ORF">Trichorick_00936</name>
</gene>
<dbReference type="Pfam" id="PF16916">
    <property type="entry name" value="ZT_dimer"/>
    <property type="match status" value="1"/>
</dbReference>
<evidence type="ECO:0000256" key="8">
    <source>
        <dbReference type="SAM" id="Phobius"/>
    </source>
</evidence>
<comment type="similarity">
    <text evidence="2">Belongs to the cation diffusion facilitator (CDF) transporter (TC 2.A.4) family.</text>
</comment>
<feature type="transmembrane region" description="Helical" evidence="8">
    <location>
        <begin position="182"/>
        <end position="203"/>
    </location>
</feature>
<feature type="domain" description="Cation efflux protein cytoplasmic" evidence="10">
    <location>
        <begin position="216"/>
        <end position="292"/>
    </location>
</feature>
<dbReference type="Pfam" id="PF01545">
    <property type="entry name" value="Cation_efflux"/>
    <property type="match status" value="1"/>
</dbReference>
<keyword evidence="5 8" id="KW-0812">Transmembrane</keyword>
<evidence type="ECO:0000256" key="7">
    <source>
        <dbReference type="ARBA" id="ARBA00023136"/>
    </source>
</evidence>
<keyword evidence="4" id="KW-1003">Cell membrane</keyword>
<evidence type="ECO:0000259" key="9">
    <source>
        <dbReference type="Pfam" id="PF01545"/>
    </source>
</evidence>
<evidence type="ECO:0000256" key="5">
    <source>
        <dbReference type="ARBA" id="ARBA00022692"/>
    </source>
</evidence>
<keyword evidence="3" id="KW-0813">Transport</keyword>
<evidence type="ECO:0000256" key="2">
    <source>
        <dbReference type="ARBA" id="ARBA00008114"/>
    </source>
</evidence>
<dbReference type="InterPro" id="IPR027469">
    <property type="entry name" value="Cation_efflux_TMD_sf"/>
</dbReference>
<dbReference type="NCBIfam" id="TIGR01297">
    <property type="entry name" value="CDF"/>
    <property type="match status" value="1"/>
</dbReference>
<keyword evidence="6 8" id="KW-1133">Transmembrane helix</keyword>
<accession>A0ABZ0UVP2</accession>
<keyword evidence="12" id="KW-1185">Reference proteome</keyword>
<dbReference type="InterPro" id="IPR058533">
    <property type="entry name" value="Cation_efflux_TM"/>
</dbReference>